<dbReference type="PANTHER" id="PTHR47654:SF4">
    <property type="entry name" value="ZN(II)2CYS6 TRANSCRIPTION FACTOR (EUROFUNG)"/>
    <property type="match status" value="1"/>
</dbReference>
<dbReference type="Pfam" id="PF00172">
    <property type="entry name" value="Zn_clus"/>
    <property type="match status" value="1"/>
</dbReference>
<dbReference type="InterPro" id="IPR053230">
    <property type="entry name" value="Trans_reg_galc"/>
</dbReference>
<gene>
    <name evidence="8" type="ORF">N7458_000225</name>
</gene>
<feature type="region of interest" description="Disordered" evidence="6">
    <location>
        <begin position="1"/>
        <end position="23"/>
    </location>
</feature>
<dbReference type="GO" id="GO:0006351">
    <property type="term" value="P:DNA-templated transcription"/>
    <property type="evidence" value="ECO:0007669"/>
    <property type="project" value="InterPro"/>
</dbReference>
<dbReference type="AlphaFoldDB" id="A0AAD6CFI2"/>
<keyword evidence="5" id="KW-0539">Nucleus</keyword>
<evidence type="ECO:0000256" key="5">
    <source>
        <dbReference type="ARBA" id="ARBA00023242"/>
    </source>
</evidence>
<feature type="region of interest" description="Disordered" evidence="6">
    <location>
        <begin position="118"/>
        <end position="143"/>
    </location>
</feature>
<evidence type="ECO:0000256" key="2">
    <source>
        <dbReference type="ARBA" id="ARBA00023015"/>
    </source>
</evidence>
<dbReference type="GO" id="GO:0008270">
    <property type="term" value="F:zinc ion binding"/>
    <property type="evidence" value="ECO:0007669"/>
    <property type="project" value="InterPro"/>
</dbReference>
<dbReference type="InterPro" id="IPR001138">
    <property type="entry name" value="Zn2Cys6_DnaBD"/>
</dbReference>
<keyword evidence="1" id="KW-0479">Metal-binding</keyword>
<keyword evidence="2" id="KW-0805">Transcription regulation</keyword>
<evidence type="ECO:0000313" key="8">
    <source>
        <dbReference type="EMBL" id="KAJ5464539.1"/>
    </source>
</evidence>
<reference evidence="8" key="1">
    <citation type="submission" date="2022-12" db="EMBL/GenBank/DDBJ databases">
        <authorList>
            <person name="Petersen C."/>
        </authorList>
    </citation>
    <scope>NUCLEOTIDE SEQUENCE</scope>
    <source>
        <strain evidence="8">IBT 16125</strain>
    </source>
</reference>
<feature type="compositionally biased region" description="Low complexity" evidence="6">
    <location>
        <begin position="685"/>
        <end position="707"/>
    </location>
</feature>
<reference evidence="8" key="2">
    <citation type="journal article" date="2023" name="IMA Fungus">
        <title>Comparative genomic study of the Penicillium genus elucidates a diverse pangenome and 15 lateral gene transfer events.</title>
        <authorList>
            <person name="Petersen C."/>
            <person name="Sorensen T."/>
            <person name="Nielsen M.R."/>
            <person name="Sondergaard T.E."/>
            <person name="Sorensen J.L."/>
            <person name="Fitzpatrick D.A."/>
            <person name="Frisvad J.C."/>
            <person name="Nielsen K.L."/>
        </authorList>
    </citation>
    <scope>NUCLEOTIDE SEQUENCE</scope>
    <source>
        <strain evidence="8">IBT 16125</strain>
    </source>
</reference>
<keyword evidence="3" id="KW-0238">DNA-binding</keyword>
<accession>A0AAD6CFI2</accession>
<evidence type="ECO:0000256" key="1">
    <source>
        <dbReference type="ARBA" id="ARBA00022723"/>
    </source>
</evidence>
<dbReference type="PROSITE" id="PS00463">
    <property type="entry name" value="ZN2_CY6_FUNGAL_1"/>
    <property type="match status" value="1"/>
</dbReference>
<evidence type="ECO:0000256" key="3">
    <source>
        <dbReference type="ARBA" id="ARBA00023125"/>
    </source>
</evidence>
<keyword evidence="4" id="KW-0804">Transcription</keyword>
<protein>
    <recommendedName>
        <fullName evidence="7">Zn(2)-C6 fungal-type domain-containing protein</fullName>
    </recommendedName>
</protein>
<dbReference type="EMBL" id="JAPVEA010000001">
    <property type="protein sequence ID" value="KAJ5464539.1"/>
    <property type="molecule type" value="Genomic_DNA"/>
</dbReference>
<dbReference type="SMART" id="SM00066">
    <property type="entry name" value="GAL4"/>
    <property type="match status" value="1"/>
</dbReference>
<evidence type="ECO:0000256" key="6">
    <source>
        <dbReference type="SAM" id="MobiDB-lite"/>
    </source>
</evidence>
<proteinExistence type="predicted"/>
<organism evidence="8 9">
    <name type="scientific">Penicillium daleae</name>
    <dbReference type="NCBI Taxonomy" id="63821"/>
    <lineage>
        <taxon>Eukaryota</taxon>
        <taxon>Fungi</taxon>
        <taxon>Dikarya</taxon>
        <taxon>Ascomycota</taxon>
        <taxon>Pezizomycotina</taxon>
        <taxon>Eurotiomycetes</taxon>
        <taxon>Eurotiomycetidae</taxon>
        <taxon>Eurotiales</taxon>
        <taxon>Aspergillaceae</taxon>
        <taxon>Penicillium</taxon>
    </lineage>
</organism>
<dbReference type="InterPro" id="IPR007219">
    <property type="entry name" value="XnlR_reg_dom"/>
</dbReference>
<dbReference type="SUPFAM" id="SSF57701">
    <property type="entry name" value="Zn2/Cys6 DNA-binding domain"/>
    <property type="match status" value="1"/>
</dbReference>
<feature type="region of interest" description="Disordered" evidence="6">
    <location>
        <begin position="682"/>
        <end position="707"/>
    </location>
</feature>
<dbReference type="InterPro" id="IPR036864">
    <property type="entry name" value="Zn2-C6_fun-type_DNA-bd_sf"/>
</dbReference>
<dbReference type="RefSeq" id="XP_056771386.1">
    <property type="nucleotide sequence ID" value="XM_056903619.1"/>
</dbReference>
<dbReference type="PROSITE" id="PS50048">
    <property type="entry name" value="ZN2_CY6_FUNGAL_2"/>
    <property type="match status" value="1"/>
</dbReference>
<dbReference type="GeneID" id="81593862"/>
<dbReference type="CDD" id="cd00067">
    <property type="entry name" value="GAL4"/>
    <property type="match status" value="1"/>
</dbReference>
<evidence type="ECO:0000313" key="9">
    <source>
        <dbReference type="Proteomes" id="UP001213681"/>
    </source>
</evidence>
<dbReference type="Pfam" id="PF04082">
    <property type="entry name" value="Fungal_trans"/>
    <property type="match status" value="1"/>
</dbReference>
<dbReference type="GO" id="GO:0003677">
    <property type="term" value="F:DNA binding"/>
    <property type="evidence" value="ECO:0007669"/>
    <property type="project" value="UniProtKB-KW"/>
</dbReference>
<comment type="caution">
    <text evidence="8">The sequence shown here is derived from an EMBL/GenBank/DDBJ whole genome shotgun (WGS) entry which is preliminary data.</text>
</comment>
<dbReference type="SMART" id="SM00906">
    <property type="entry name" value="Fungal_trans"/>
    <property type="match status" value="1"/>
</dbReference>
<dbReference type="Gene3D" id="4.10.240.10">
    <property type="entry name" value="Zn(2)-C6 fungal-type DNA-binding domain"/>
    <property type="match status" value="1"/>
</dbReference>
<evidence type="ECO:0000256" key="4">
    <source>
        <dbReference type="ARBA" id="ARBA00023163"/>
    </source>
</evidence>
<dbReference type="Proteomes" id="UP001213681">
    <property type="component" value="Unassembled WGS sequence"/>
</dbReference>
<keyword evidence="9" id="KW-1185">Reference proteome</keyword>
<evidence type="ECO:0000259" key="7">
    <source>
        <dbReference type="PROSITE" id="PS50048"/>
    </source>
</evidence>
<dbReference type="CDD" id="cd12148">
    <property type="entry name" value="fungal_TF_MHR"/>
    <property type="match status" value="1"/>
</dbReference>
<dbReference type="PANTHER" id="PTHR47654">
    <property type="entry name" value="ZN(II)2CYS6 TRANSCRIPTION FACTOR (EUROFUNG)-RELATED"/>
    <property type="match status" value="1"/>
</dbReference>
<sequence length="830" mass="92126">MVPSGFANPDQRVAPGNTASNNKVAIPRLAAPTTFRGKRRSARACEPCRQRKIKCDGVRPTCGQCAYHHSRCLYEDVKRVRDQKMLELLTKRTERYESLLRDLEGEVDAPTVRRIRRALKVKNKKPSTGNDDPDNSNSDSSVGSLEAVDLVEEDINRSESTRAAGFFGKNSEVSWMQRLEDGIEQKTSWPGTRLQSTSGSSAAVSQSQSPLALPAVLPTLERLDRDIPIAMMNYHLDDLDIPVVSHDSDPLIVPPRETADKYLDAFMTYVHPTFSVLRKSTFTSQYRQFFTRPTQPPQKWLGILNMVFAIGCRYCKLIDPGAGSSWEDGLVYLTRARQLGLHENVLFEHTDLQQIQLEFLVAIYLLCLGQVNRASKFSSMALRSALSLGINLHTTDGRTHDASKEARCRLWWSIYSLEHLLTSMHGRASCISEGICSVTPPIPFEEELFEQPEVTRLLQDRSFREAQLRATIFETPSLLQSGPSWMAECKPSPALFFYHLTDLALICQAVLNKVYSIEGVRERSSVTEHRLQKYSLCMDRWLAKVPPPYQFTIPDAGPWHLNHAQLDDEDAPHARERVCLAMKYYSARVILCRPCLSQSHSQQSSSTQPAQDANDRAKLRTDMATDCLQAACSLISILPENPDIAWFVRVTPWWSVLHFIMQATTALLLSLSFVCFPEQTTLPNSSSNSTSTPSSSSNAKPSAKSASASVSASDHAMSNALALLDTDIEIVIAQSKKALISIHTMATVDPAARRAFLLCDGVVRKLAPMLKIDLRDWPSVESLVGGGGGLKGQGMGMGKGQYEREGEMVGDHASRMEGLEDLVDFDGGGG</sequence>
<name>A0AAD6CFI2_9EURO</name>
<feature type="domain" description="Zn(2)-C6 fungal-type" evidence="7">
    <location>
        <begin position="44"/>
        <end position="74"/>
    </location>
</feature>
<dbReference type="GO" id="GO:0000981">
    <property type="term" value="F:DNA-binding transcription factor activity, RNA polymerase II-specific"/>
    <property type="evidence" value="ECO:0007669"/>
    <property type="project" value="InterPro"/>
</dbReference>